<gene>
    <name evidence="5" type="ORF">J0A66_16730</name>
</gene>
<comment type="cofactor">
    <cofactor evidence="2">
        <name>Cu cation</name>
        <dbReference type="ChEBI" id="CHEBI:23378"/>
    </cofactor>
    <text evidence="2">Binds 1 copper ion per subunit.</text>
</comment>
<dbReference type="GO" id="GO:0004784">
    <property type="term" value="F:superoxide dismutase activity"/>
    <property type="evidence" value="ECO:0007669"/>
    <property type="project" value="UniProtKB-EC"/>
</dbReference>
<dbReference type="PROSITE" id="PS00332">
    <property type="entry name" value="SOD_CU_ZN_2"/>
    <property type="match status" value="1"/>
</dbReference>
<dbReference type="PANTHER" id="PTHR10003">
    <property type="entry name" value="SUPEROXIDE DISMUTASE CU-ZN -RELATED"/>
    <property type="match status" value="1"/>
</dbReference>
<dbReference type="EMBL" id="JAFKCV010000011">
    <property type="protein sequence ID" value="MBN7826883.1"/>
    <property type="molecule type" value="Genomic_DNA"/>
</dbReference>
<protein>
    <recommendedName>
        <fullName evidence="2">Superoxide dismutase [Cu-Zn]</fullName>
        <ecNumber evidence="2">1.15.1.1</ecNumber>
    </recommendedName>
</protein>
<evidence type="ECO:0000256" key="2">
    <source>
        <dbReference type="RuleBase" id="RU000393"/>
    </source>
</evidence>
<evidence type="ECO:0000313" key="6">
    <source>
        <dbReference type="Proteomes" id="UP000664654"/>
    </source>
</evidence>
<dbReference type="Proteomes" id="UP000664654">
    <property type="component" value="Unassembled WGS sequence"/>
</dbReference>
<keyword evidence="6" id="KW-1185">Reference proteome</keyword>
<keyword evidence="2" id="KW-0862">Zinc</keyword>
<keyword evidence="2" id="KW-0479">Metal-binding</keyword>
<dbReference type="InterPro" id="IPR024134">
    <property type="entry name" value="SOD_Cu/Zn_/chaperone"/>
</dbReference>
<keyword evidence="2" id="KW-0186">Copper</keyword>
<name>A0A939DQM4_9ALTE</name>
<keyword evidence="3" id="KW-0732">Signal</keyword>
<proteinExistence type="inferred from homology"/>
<comment type="function">
    <text evidence="2">Destroys radicals which are normally produced within the cells and which are toxic to biological systems.</text>
</comment>
<dbReference type="Pfam" id="PF00080">
    <property type="entry name" value="Sod_Cu"/>
    <property type="match status" value="1"/>
</dbReference>
<dbReference type="GO" id="GO:0005507">
    <property type="term" value="F:copper ion binding"/>
    <property type="evidence" value="ECO:0007669"/>
    <property type="project" value="InterPro"/>
</dbReference>
<dbReference type="RefSeq" id="WP_206574994.1">
    <property type="nucleotide sequence ID" value="NZ_JAFKCV010000011.1"/>
</dbReference>
<dbReference type="PROSITE" id="PS00087">
    <property type="entry name" value="SOD_CU_ZN_1"/>
    <property type="match status" value="1"/>
</dbReference>
<comment type="caution">
    <text evidence="5">The sequence shown here is derived from an EMBL/GenBank/DDBJ whole genome shotgun (WGS) entry which is preliminary data.</text>
</comment>
<evidence type="ECO:0000256" key="1">
    <source>
        <dbReference type="ARBA" id="ARBA00010457"/>
    </source>
</evidence>
<reference evidence="5" key="1">
    <citation type="submission" date="2021-03" db="EMBL/GenBank/DDBJ databases">
        <title>novel species isolated from a fishpond in China.</title>
        <authorList>
            <person name="Lu H."/>
            <person name="Cai Z."/>
        </authorList>
    </citation>
    <scope>NUCLEOTIDE SEQUENCE</scope>
    <source>
        <strain evidence="5">JCM 30855</strain>
    </source>
</reference>
<dbReference type="InterPro" id="IPR036423">
    <property type="entry name" value="SOD-like_Cu/Zn_dom_sf"/>
</dbReference>
<evidence type="ECO:0000313" key="5">
    <source>
        <dbReference type="EMBL" id="MBN7826883.1"/>
    </source>
</evidence>
<sequence>MKKLLSVALTCCFSSQLLAHAAVVEMKDVKSGKSLGTIEITYTEYGTVFTPNLVGLTPGLHGFHVHQNPDCGDKMKDGEKVPGGAAGSHYDPEDTGHHGYPWTADNHRGDLPALYVSKDGVASHPVLAPRLSLTELDEQSLMIHQGGDNYADEPEPLGGGGPRVACGVIKHS</sequence>
<evidence type="ECO:0000256" key="3">
    <source>
        <dbReference type="SAM" id="SignalP"/>
    </source>
</evidence>
<feature type="domain" description="Superoxide dismutase copper/zinc binding" evidence="4">
    <location>
        <begin position="36"/>
        <end position="169"/>
    </location>
</feature>
<comment type="similarity">
    <text evidence="1 2">Belongs to the Cu-Zn superoxide dismutase family.</text>
</comment>
<dbReference type="Gene3D" id="2.60.40.200">
    <property type="entry name" value="Superoxide dismutase, copper/zinc binding domain"/>
    <property type="match status" value="1"/>
</dbReference>
<dbReference type="SUPFAM" id="SSF49329">
    <property type="entry name" value="Cu,Zn superoxide dismutase-like"/>
    <property type="match status" value="1"/>
</dbReference>
<comment type="cofactor">
    <cofactor evidence="2">
        <name>Zn(2+)</name>
        <dbReference type="ChEBI" id="CHEBI:29105"/>
    </cofactor>
    <text evidence="2">Binds 1 zinc ion per subunit.</text>
</comment>
<feature type="signal peptide" evidence="3">
    <location>
        <begin position="1"/>
        <end position="21"/>
    </location>
</feature>
<organism evidence="5 6">
    <name type="scientific">Bowmanella dokdonensis</name>
    <dbReference type="NCBI Taxonomy" id="751969"/>
    <lineage>
        <taxon>Bacteria</taxon>
        <taxon>Pseudomonadati</taxon>
        <taxon>Pseudomonadota</taxon>
        <taxon>Gammaproteobacteria</taxon>
        <taxon>Alteromonadales</taxon>
        <taxon>Alteromonadaceae</taxon>
        <taxon>Bowmanella</taxon>
    </lineage>
</organism>
<comment type="catalytic activity">
    <reaction evidence="2">
        <text>2 superoxide + 2 H(+) = H2O2 + O2</text>
        <dbReference type="Rhea" id="RHEA:20696"/>
        <dbReference type="ChEBI" id="CHEBI:15378"/>
        <dbReference type="ChEBI" id="CHEBI:15379"/>
        <dbReference type="ChEBI" id="CHEBI:16240"/>
        <dbReference type="ChEBI" id="CHEBI:18421"/>
        <dbReference type="EC" id="1.15.1.1"/>
    </reaction>
</comment>
<dbReference type="AlphaFoldDB" id="A0A939DQM4"/>
<dbReference type="InterPro" id="IPR001424">
    <property type="entry name" value="SOD_Cu_Zn_dom"/>
</dbReference>
<dbReference type="EC" id="1.15.1.1" evidence="2"/>
<accession>A0A939DQM4</accession>
<evidence type="ECO:0000259" key="4">
    <source>
        <dbReference type="Pfam" id="PF00080"/>
    </source>
</evidence>
<dbReference type="CDD" id="cd00305">
    <property type="entry name" value="Cu-Zn_Superoxide_Dismutase"/>
    <property type="match status" value="1"/>
</dbReference>
<keyword evidence="2" id="KW-0560">Oxidoreductase</keyword>
<dbReference type="InterPro" id="IPR018152">
    <property type="entry name" value="SOD_Cu/Zn_BS"/>
</dbReference>
<feature type="chain" id="PRO_5037601455" description="Superoxide dismutase [Cu-Zn]" evidence="3">
    <location>
        <begin position="22"/>
        <end position="172"/>
    </location>
</feature>